<evidence type="ECO:0000313" key="3">
    <source>
        <dbReference type="EMBL" id="CAL6109488.1"/>
    </source>
</evidence>
<evidence type="ECO:0000313" key="4">
    <source>
        <dbReference type="Proteomes" id="UP001642409"/>
    </source>
</evidence>
<dbReference type="Pfam" id="PF13843">
    <property type="entry name" value="DDE_Tnp_1_7"/>
    <property type="match status" value="1"/>
</dbReference>
<reference evidence="2" key="1">
    <citation type="submission" date="2023-06" db="EMBL/GenBank/DDBJ databases">
        <authorList>
            <person name="Kurt Z."/>
        </authorList>
    </citation>
    <scope>NUCLEOTIDE SEQUENCE</scope>
</reference>
<organism evidence="2">
    <name type="scientific">Hexamita inflata</name>
    <dbReference type="NCBI Taxonomy" id="28002"/>
    <lineage>
        <taxon>Eukaryota</taxon>
        <taxon>Metamonada</taxon>
        <taxon>Diplomonadida</taxon>
        <taxon>Hexamitidae</taxon>
        <taxon>Hexamitinae</taxon>
        <taxon>Hexamita</taxon>
    </lineage>
</organism>
<gene>
    <name evidence="2" type="ORF">HINF_LOCUS5778</name>
    <name evidence="3" type="ORF">HINF_LOCUS75470</name>
</gene>
<evidence type="ECO:0000313" key="2">
    <source>
        <dbReference type="EMBL" id="CAI9918133.1"/>
    </source>
</evidence>
<dbReference type="InterPro" id="IPR029526">
    <property type="entry name" value="PGBD"/>
</dbReference>
<name>A0AA86TNN5_9EUKA</name>
<keyword evidence="4" id="KW-1185">Reference proteome</keyword>
<dbReference type="Proteomes" id="UP001642409">
    <property type="component" value="Unassembled WGS sequence"/>
</dbReference>
<reference evidence="3 4" key="2">
    <citation type="submission" date="2024-07" db="EMBL/GenBank/DDBJ databases">
        <authorList>
            <person name="Akdeniz Z."/>
        </authorList>
    </citation>
    <scope>NUCLEOTIDE SEQUENCE [LARGE SCALE GENOMIC DNA]</scope>
</reference>
<sequence>MCDKLKMIHASEHQKAVFDLFTEHFSRDMMLNVAKDTSNFMQWRYGKGEQMSLDELYCMISVMLTMCVHSTRDIKDHWSANPMLLNPFIKETMSREQFLQLWYNLRFCDTKNTVQPPQEELPDNDEDGDHSTKYEEYLSYSTKYEKEKNIVPTLTRVKIFSKKIQDQWQFAYAKFIPANNKFRYTIDESLLFFNGRVLFKVFNPMKPARFGIDFKVIAQTDFGYVIGFEMYCGKQEGSEYKTDKNGTMTDKLVFRLLSKVMDHVQWEISLISPLISLTRVSRMSDSFTRLKNGVIVYSYSCYRPLFITVLLYSNFNIQMLIVEQKIFIFGWHLSCVIRLKCTELKCLLKKVSTVNKKQRRLSGPTQQLQQRPKK</sequence>
<dbReference type="AlphaFoldDB" id="A0AA86TNN5"/>
<comment type="caution">
    <text evidence="2">The sequence shown here is derived from an EMBL/GenBank/DDBJ whole genome shotgun (WGS) entry which is preliminary data.</text>
</comment>
<proteinExistence type="predicted"/>
<protein>
    <submittedName>
        <fullName evidence="2">Transposase IS4</fullName>
    </submittedName>
    <submittedName>
        <fullName evidence="3">Transposase_IS4</fullName>
    </submittedName>
</protein>
<dbReference type="PANTHER" id="PTHR46599:SF3">
    <property type="entry name" value="PIGGYBAC TRANSPOSABLE ELEMENT-DERIVED PROTEIN 4"/>
    <property type="match status" value="1"/>
</dbReference>
<dbReference type="PANTHER" id="PTHR46599">
    <property type="entry name" value="PIGGYBAC TRANSPOSABLE ELEMENT-DERIVED PROTEIN 4"/>
    <property type="match status" value="1"/>
</dbReference>
<accession>A0AA86TNN5</accession>
<dbReference type="EMBL" id="CATOUU010000151">
    <property type="protein sequence ID" value="CAI9918133.1"/>
    <property type="molecule type" value="Genomic_DNA"/>
</dbReference>
<feature type="domain" description="PiggyBac transposable element-derived protein" evidence="1">
    <location>
        <begin position="19"/>
        <end position="259"/>
    </location>
</feature>
<evidence type="ECO:0000259" key="1">
    <source>
        <dbReference type="Pfam" id="PF13843"/>
    </source>
</evidence>
<dbReference type="EMBL" id="CAXDID020000669">
    <property type="protein sequence ID" value="CAL6109488.1"/>
    <property type="molecule type" value="Genomic_DNA"/>
</dbReference>